<evidence type="ECO:0000259" key="8">
    <source>
        <dbReference type="Pfam" id="PF00749"/>
    </source>
</evidence>
<dbReference type="Gene3D" id="1.10.10.350">
    <property type="match status" value="1"/>
</dbReference>
<keyword evidence="6 7" id="KW-0030">Aminoacyl-tRNA synthetase</keyword>
<dbReference type="InterPro" id="IPR008925">
    <property type="entry name" value="aa_tRNA-synth_I_cd-bd_sf"/>
</dbReference>
<comment type="similarity">
    <text evidence="1 7">Belongs to the class-I aminoacyl-tRNA synthetase family. Glutamate--tRNA ligase type 1 subfamily.</text>
</comment>
<dbReference type="HAMAP" id="MF_00022">
    <property type="entry name" value="Glu_tRNA_synth_type1"/>
    <property type="match status" value="1"/>
</dbReference>
<dbReference type="Gene3D" id="3.40.50.620">
    <property type="entry name" value="HUPs"/>
    <property type="match status" value="1"/>
</dbReference>
<feature type="domain" description="Glutamyl/glutaminyl-tRNA synthetase class Ib catalytic" evidence="8">
    <location>
        <begin position="8"/>
        <end position="324"/>
    </location>
</feature>
<dbReference type="SUPFAM" id="SSF52374">
    <property type="entry name" value="Nucleotidylyl transferase"/>
    <property type="match status" value="1"/>
</dbReference>
<evidence type="ECO:0000313" key="10">
    <source>
        <dbReference type="EMBL" id="QIN77900.1"/>
    </source>
</evidence>
<dbReference type="GO" id="GO:0005829">
    <property type="term" value="C:cytosol"/>
    <property type="evidence" value="ECO:0007669"/>
    <property type="project" value="TreeGrafter"/>
</dbReference>
<comment type="catalytic activity">
    <reaction evidence="7">
        <text>tRNA(Glu) + L-glutamate + ATP = L-glutamyl-tRNA(Glu) + AMP + diphosphate</text>
        <dbReference type="Rhea" id="RHEA:23540"/>
        <dbReference type="Rhea" id="RHEA-COMP:9663"/>
        <dbReference type="Rhea" id="RHEA-COMP:9680"/>
        <dbReference type="ChEBI" id="CHEBI:29985"/>
        <dbReference type="ChEBI" id="CHEBI:30616"/>
        <dbReference type="ChEBI" id="CHEBI:33019"/>
        <dbReference type="ChEBI" id="CHEBI:78442"/>
        <dbReference type="ChEBI" id="CHEBI:78520"/>
        <dbReference type="ChEBI" id="CHEBI:456215"/>
        <dbReference type="EC" id="6.1.1.17"/>
    </reaction>
</comment>
<comment type="function">
    <text evidence="7">Catalyzes the attachment of glutamate to tRNA(Glu) in a two-step reaction: glutamate is first activated by ATP to form Glu-AMP and then transferred to the acceptor end of tRNA(Glu).</text>
</comment>
<dbReference type="InterPro" id="IPR004527">
    <property type="entry name" value="Glu-tRNA-ligase_bac/mito"/>
</dbReference>
<keyword evidence="3 7" id="KW-0547">Nucleotide-binding</keyword>
<evidence type="ECO:0000256" key="3">
    <source>
        <dbReference type="ARBA" id="ARBA00022741"/>
    </source>
</evidence>
<dbReference type="GO" id="GO:0000049">
    <property type="term" value="F:tRNA binding"/>
    <property type="evidence" value="ECO:0007669"/>
    <property type="project" value="InterPro"/>
</dbReference>
<dbReference type="Proteomes" id="UP000502706">
    <property type="component" value="Chromosome"/>
</dbReference>
<dbReference type="GO" id="GO:0006424">
    <property type="term" value="P:glutamyl-tRNA aminoacylation"/>
    <property type="evidence" value="ECO:0007669"/>
    <property type="project" value="UniProtKB-UniRule"/>
</dbReference>
<evidence type="ECO:0000256" key="2">
    <source>
        <dbReference type="ARBA" id="ARBA00022598"/>
    </source>
</evidence>
<dbReference type="InterPro" id="IPR000924">
    <property type="entry name" value="Glu/Gln-tRNA-synth"/>
</dbReference>
<dbReference type="PANTHER" id="PTHR43311">
    <property type="entry name" value="GLUTAMATE--TRNA LIGASE"/>
    <property type="match status" value="1"/>
</dbReference>
<dbReference type="KEGG" id="rmar:GBA65_04510"/>
<proteinExistence type="inferred from homology"/>
<dbReference type="InterPro" id="IPR020058">
    <property type="entry name" value="Glu/Gln-tRNA-synth_Ib_cat-dom"/>
</dbReference>
<dbReference type="InterPro" id="IPR020751">
    <property type="entry name" value="aa-tRNA-synth_I_codon-bd_sub2"/>
</dbReference>
<dbReference type="AlphaFoldDB" id="A0A6G8PTZ5"/>
<dbReference type="CDD" id="cd00808">
    <property type="entry name" value="GluRS_core"/>
    <property type="match status" value="1"/>
</dbReference>
<dbReference type="Pfam" id="PF00749">
    <property type="entry name" value="tRNA-synt_1c"/>
    <property type="match status" value="1"/>
</dbReference>
<dbReference type="GO" id="GO:0004818">
    <property type="term" value="F:glutamate-tRNA ligase activity"/>
    <property type="evidence" value="ECO:0007669"/>
    <property type="project" value="UniProtKB-UniRule"/>
</dbReference>
<evidence type="ECO:0000256" key="4">
    <source>
        <dbReference type="ARBA" id="ARBA00022840"/>
    </source>
</evidence>
<organism evidence="10 11">
    <name type="scientific">Rubrobacter marinus</name>
    <dbReference type="NCBI Taxonomy" id="2653852"/>
    <lineage>
        <taxon>Bacteria</taxon>
        <taxon>Bacillati</taxon>
        <taxon>Actinomycetota</taxon>
        <taxon>Rubrobacteria</taxon>
        <taxon>Rubrobacterales</taxon>
        <taxon>Rubrobacteraceae</taxon>
        <taxon>Rubrobacter</taxon>
    </lineage>
</organism>
<reference evidence="10 11" key="1">
    <citation type="submission" date="2019-10" db="EMBL/GenBank/DDBJ databases">
        <title>Rubrobacter sp nov SCSIO 52915 isolated from a deep-sea sediment in the South China Sea.</title>
        <authorList>
            <person name="Chen R.W."/>
        </authorList>
    </citation>
    <scope>NUCLEOTIDE SEQUENCE [LARGE SCALE GENOMIC DNA]</scope>
    <source>
        <strain evidence="10 11">SCSIO 52915</strain>
    </source>
</reference>
<dbReference type="GO" id="GO:0008270">
    <property type="term" value="F:zinc ion binding"/>
    <property type="evidence" value="ECO:0007669"/>
    <property type="project" value="InterPro"/>
</dbReference>
<dbReference type="EC" id="6.1.1.17" evidence="7"/>
<dbReference type="InterPro" id="IPR045462">
    <property type="entry name" value="aa-tRNA-synth_I_cd-bd"/>
</dbReference>
<dbReference type="InterPro" id="IPR001412">
    <property type="entry name" value="aa-tRNA-synth_I_CS"/>
</dbReference>
<evidence type="ECO:0000256" key="5">
    <source>
        <dbReference type="ARBA" id="ARBA00022917"/>
    </source>
</evidence>
<evidence type="ECO:0000256" key="6">
    <source>
        <dbReference type="ARBA" id="ARBA00023146"/>
    </source>
</evidence>
<gene>
    <name evidence="7" type="primary">gltX</name>
    <name evidence="10" type="ORF">GBA65_04510</name>
</gene>
<comment type="subcellular location">
    <subcellularLocation>
        <location evidence="7">Cytoplasm</location>
    </subcellularLocation>
</comment>
<feature type="short sequence motif" description="'KMSKS' region" evidence="7">
    <location>
        <begin position="256"/>
        <end position="260"/>
    </location>
</feature>
<evidence type="ECO:0000256" key="7">
    <source>
        <dbReference type="HAMAP-Rule" id="MF_00022"/>
    </source>
</evidence>
<comment type="subunit">
    <text evidence="7">Monomer.</text>
</comment>
<dbReference type="Pfam" id="PF19269">
    <property type="entry name" value="Anticodon_2"/>
    <property type="match status" value="1"/>
</dbReference>
<dbReference type="PANTHER" id="PTHR43311:SF2">
    <property type="entry name" value="GLUTAMATE--TRNA LIGASE, MITOCHONDRIAL-RELATED"/>
    <property type="match status" value="1"/>
</dbReference>
<dbReference type="InterPro" id="IPR033910">
    <property type="entry name" value="GluRS_core"/>
</dbReference>
<sequence length="497" mass="56140">MDNNNSHVRVRYAPSPTGSLHVGGVRTALFNWLFARKNGGTFVLRIEDTDLERSTEPSVEQLKRSLRWIGLDWDEGPEVDGPHGPYRQTERFDLYREAAKKLLDSGDAYRDFATPEEMAEFRERARAEKRQPIYKGGEYRDMDPEAARRRAESGEPFTVRFKTPTEGQTVVEDLIRGPVTFENANIEDFVLMKSTDTPTYNFAAAVDDAEMKISHVIRGDDHLSNTPRQILVYGALGYDLPAFAHVPQVLGPDKKKLSKRHGAASVEDFAAQGYLPEALFNYLALLGAGYAADEEIFSPDELAERFRIERVSGNPAVFDEKKLTSINALYLRRQSPEELALIAGPMLVEAGAASPEELQRDMPRLVRIMALIKDRINRTDEIPAFVGYFYGDELAYDEAEFEKQFGKEFARETFPELVEGLKALSEDEWTEERIEQVIRGLADEKGKAARHLIHPLRFAATGRTVSAGLFETLALLGRERTLRRIERVAEKLKKPVG</sequence>
<dbReference type="EMBL" id="CP045121">
    <property type="protein sequence ID" value="QIN77900.1"/>
    <property type="molecule type" value="Genomic_DNA"/>
</dbReference>
<comment type="caution">
    <text evidence="7">Lacks conserved residue(s) required for the propagation of feature annotation.</text>
</comment>
<name>A0A6G8PTZ5_9ACTN</name>
<dbReference type="RefSeq" id="WP_166395579.1">
    <property type="nucleotide sequence ID" value="NZ_CP045121.1"/>
</dbReference>
<evidence type="ECO:0000256" key="1">
    <source>
        <dbReference type="ARBA" id="ARBA00007894"/>
    </source>
</evidence>
<feature type="short sequence motif" description="'HIGH' region" evidence="7">
    <location>
        <begin position="14"/>
        <end position="24"/>
    </location>
</feature>
<dbReference type="NCBIfam" id="TIGR00464">
    <property type="entry name" value="gltX_bact"/>
    <property type="match status" value="1"/>
</dbReference>
<dbReference type="PROSITE" id="PS00178">
    <property type="entry name" value="AA_TRNA_LIGASE_I"/>
    <property type="match status" value="1"/>
</dbReference>
<evidence type="ECO:0000259" key="9">
    <source>
        <dbReference type="Pfam" id="PF19269"/>
    </source>
</evidence>
<dbReference type="SUPFAM" id="SSF48163">
    <property type="entry name" value="An anticodon-binding domain of class I aminoacyl-tRNA synthetases"/>
    <property type="match status" value="1"/>
</dbReference>
<keyword evidence="2 7" id="KW-0436">Ligase</keyword>
<dbReference type="GO" id="GO:0005524">
    <property type="term" value="F:ATP binding"/>
    <property type="evidence" value="ECO:0007669"/>
    <property type="project" value="UniProtKB-UniRule"/>
</dbReference>
<feature type="domain" description="Aminoacyl-tRNA synthetase class I anticodon-binding" evidence="9">
    <location>
        <begin position="360"/>
        <end position="488"/>
    </location>
</feature>
<evidence type="ECO:0000313" key="11">
    <source>
        <dbReference type="Proteomes" id="UP000502706"/>
    </source>
</evidence>
<keyword evidence="11" id="KW-1185">Reference proteome</keyword>
<keyword evidence="7" id="KW-0963">Cytoplasm</keyword>
<protein>
    <recommendedName>
        <fullName evidence="7">Glutamate--tRNA ligase</fullName>
        <ecNumber evidence="7">6.1.1.17</ecNumber>
    </recommendedName>
    <alternativeName>
        <fullName evidence="7">Glutamyl-tRNA synthetase</fullName>
        <shortName evidence="7">GluRS</shortName>
    </alternativeName>
</protein>
<dbReference type="FunFam" id="3.40.50.620:FF:000045">
    <property type="entry name" value="Glutamate--tRNA ligase, mitochondrial"/>
    <property type="match status" value="1"/>
</dbReference>
<dbReference type="InterPro" id="IPR049940">
    <property type="entry name" value="GluQ/Sye"/>
</dbReference>
<feature type="binding site" evidence="7">
    <location>
        <position position="259"/>
    </location>
    <ligand>
        <name>ATP</name>
        <dbReference type="ChEBI" id="CHEBI:30616"/>
    </ligand>
</feature>
<keyword evidence="4 7" id="KW-0067">ATP-binding</keyword>
<dbReference type="PRINTS" id="PR00987">
    <property type="entry name" value="TRNASYNTHGLU"/>
</dbReference>
<keyword evidence="5 7" id="KW-0648">Protein biosynthesis</keyword>
<accession>A0A6G8PTZ5</accession>
<dbReference type="InterPro" id="IPR014729">
    <property type="entry name" value="Rossmann-like_a/b/a_fold"/>
</dbReference>